<organism evidence="2 3">
    <name type="scientific">Brachionus plicatilis</name>
    <name type="common">Marine rotifer</name>
    <name type="synonym">Brachionus muelleri</name>
    <dbReference type="NCBI Taxonomy" id="10195"/>
    <lineage>
        <taxon>Eukaryota</taxon>
        <taxon>Metazoa</taxon>
        <taxon>Spiralia</taxon>
        <taxon>Gnathifera</taxon>
        <taxon>Rotifera</taxon>
        <taxon>Eurotatoria</taxon>
        <taxon>Monogononta</taxon>
        <taxon>Pseudotrocha</taxon>
        <taxon>Ploima</taxon>
        <taxon>Brachionidae</taxon>
        <taxon>Brachionus</taxon>
    </lineage>
</organism>
<gene>
    <name evidence="2" type="ORF">BpHYR1_023854</name>
</gene>
<evidence type="ECO:0000256" key="1">
    <source>
        <dbReference type="SAM" id="Phobius"/>
    </source>
</evidence>
<keyword evidence="1" id="KW-1133">Transmembrane helix</keyword>
<dbReference type="AlphaFoldDB" id="A0A3M7RVQ4"/>
<reference evidence="2 3" key="1">
    <citation type="journal article" date="2018" name="Sci. Rep.">
        <title>Genomic signatures of local adaptation to the degree of environmental predictability in rotifers.</title>
        <authorList>
            <person name="Franch-Gras L."/>
            <person name="Hahn C."/>
            <person name="Garcia-Roger E.M."/>
            <person name="Carmona M.J."/>
            <person name="Serra M."/>
            <person name="Gomez A."/>
        </authorList>
    </citation>
    <scope>NUCLEOTIDE SEQUENCE [LARGE SCALE GENOMIC DNA]</scope>
    <source>
        <strain evidence="2">HYR1</strain>
    </source>
</reference>
<name>A0A3M7RVQ4_BRAPC</name>
<proteinExistence type="predicted"/>
<keyword evidence="1" id="KW-0812">Transmembrane</keyword>
<feature type="transmembrane region" description="Helical" evidence="1">
    <location>
        <begin position="48"/>
        <end position="70"/>
    </location>
</feature>
<keyword evidence="1" id="KW-0472">Membrane</keyword>
<comment type="caution">
    <text evidence="2">The sequence shown here is derived from an EMBL/GenBank/DDBJ whole genome shotgun (WGS) entry which is preliminary data.</text>
</comment>
<sequence>MEKKERKTMAEERLKEQISLKILEESIKDLNQLNFDHLIMIMNFKLPYINYFNCWYIINFITSLMFKFQYLTVENFLNLNYLIKSLCKMLNNAKYMLNIV</sequence>
<keyword evidence="3" id="KW-1185">Reference proteome</keyword>
<evidence type="ECO:0000313" key="3">
    <source>
        <dbReference type="Proteomes" id="UP000276133"/>
    </source>
</evidence>
<evidence type="ECO:0000313" key="2">
    <source>
        <dbReference type="EMBL" id="RNA27596.1"/>
    </source>
</evidence>
<dbReference type="EMBL" id="REGN01002523">
    <property type="protein sequence ID" value="RNA27596.1"/>
    <property type="molecule type" value="Genomic_DNA"/>
</dbReference>
<dbReference type="Proteomes" id="UP000276133">
    <property type="component" value="Unassembled WGS sequence"/>
</dbReference>
<accession>A0A3M7RVQ4</accession>
<protein>
    <submittedName>
        <fullName evidence="2">Uncharacterized protein</fullName>
    </submittedName>
</protein>